<accession>M3ABU8</accession>
<sequence>EDPHISSHHLKIHCVVYGDEDIPEVAPMVYMKVLSMNSVLLRRKMRNGLGQPVTVTNREGHVLLNRGDSVQLTHRISMTFEPQLAIDEPEFDERCQIESTAFADQYQLTDRILGKGGYATVYIAIKTHTGQQFACKVIGQDESFTCSRSMRSAARNSGGAIREVEVLKKLSHPNVISLEKVITTPFNIYVFQELATGGDLLSYMDKKGRLSETQVAVIVKQLLEAVNYLHSHNVVHRDIKPENILMTSWKDGGRLVLNDFGHAKTFADFEQAANAAGVRRMHTMVGTVGYIAPEVTRQRRVDLEHSSGYSKAIDMWSVGCTAAALITNHPLFPDGSTTDEQCLAHIASLEENEDWQELGHRGKTFIKGCLTIDEEQRPTAKQALQMPWFTHPFYKADFDAAYQHAIADWQPKELNVNLVEHIDTTEAVERAQQESRRSKHFNSVQATFRSYPNVQHTARKGRSDELHASPARIPDTPSPPPQYRSSSEQQETFDSIAHPPDMGRFRDFSVHPQETFDLSQAMSLPPKILKPGSNVAQR</sequence>
<evidence type="ECO:0000256" key="3">
    <source>
        <dbReference type="PROSITE-ProRule" id="PRU10141"/>
    </source>
</evidence>
<gene>
    <name evidence="6" type="ORF">MYCFIDRAFT_137991</name>
</gene>
<protein>
    <submittedName>
        <fullName evidence="6">Calcium calmodulin dependent kinase</fullName>
    </submittedName>
</protein>
<dbReference type="Pfam" id="PF00069">
    <property type="entry name" value="Pkinase"/>
    <property type="match status" value="1"/>
</dbReference>
<evidence type="ECO:0000259" key="5">
    <source>
        <dbReference type="PROSITE" id="PS50011"/>
    </source>
</evidence>
<dbReference type="InterPro" id="IPR000719">
    <property type="entry name" value="Prot_kinase_dom"/>
</dbReference>
<organism evidence="6 7">
    <name type="scientific">Pseudocercospora fijiensis (strain CIRAD86)</name>
    <name type="common">Black leaf streak disease fungus</name>
    <name type="synonym">Mycosphaerella fijiensis</name>
    <dbReference type="NCBI Taxonomy" id="383855"/>
    <lineage>
        <taxon>Eukaryota</taxon>
        <taxon>Fungi</taxon>
        <taxon>Dikarya</taxon>
        <taxon>Ascomycota</taxon>
        <taxon>Pezizomycotina</taxon>
        <taxon>Dothideomycetes</taxon>
        <taxon>Dothideomycetidae</taxon>
        <taxon>Mycosphaerellales</taxon>
        <taxon>Mycosphaerellaceae</taxon>
        <taxon>Pseudocercospora</taxon>
    </lineage>
</organism>
<dbReference type="PROSITE" id="PS00108">
    <property type="entry name" value="PROTEIN_KINASE_ST"/>
    <property type="match status" value="1"/>
</dbReference>
<dbReference type="eggNOG" id="KOG0032">
    <property type="taxonomic scope" value="Eukaryota"/>
</dbReference>
<dbReference type="GO" id="GO:0005634">
    <property type="term" value="C:nucleus"/>
    <property type="evidence" value="ECO:0007669"/>
    <property type="project" value="TreeGrafter"/>
</dbReference>
<dbReference type="OrthoDB" id="74764at2759"/>
<name>M3ABU8_PSEFD</name>
<dbReference type="GO" id="GO:0005737">
    <property type="term" value="C:cytoplasm"/>
    <property type="evidence" value="ECO:0007669"/>
    <property type="project" value="TreeGrafter"/>
</dbReference>
<evidence type="ECO:0000313" key="7">
    <source>
        <dbReference type="Proteomes" id="UP000016932"/>
    </source>
</evidence>
<proteinExistence type="predicted"/>
<dbReference type="STRING" id="383855.M3ABU8"/>
<feature type="domain" description="Protein kinase" evidence="5">
    <location>
        <begin position="107"/>
        <end position="394"/>
    </location>
</feature>
<feature type="region of interest" description="Disordered" evidence="4">
    <location>
        <begin position="430"/>
        <end position="538"/>
    </location>
</feature>
<dbReference type="EMBL" id="KB446559">
    <property type="protein sequence ID" value="EME82046.1"/>
    <property type="molecule type" value="Genomic_DNA"/>
</dbReference>
<evidence type="ECO:0000256" key="2">
    <source>
        <dbReference type="ARBA" id="ARBA00022840"/>
    </source>
</evidence>
<dbReference type="InterPro" id="IPR011009">
    <property type="entry name" value="Kinase-like_dom_sf"/>
</dbReference>
<dbReference type="PROSITE" id="PS50011">
    <property type="entry name" value="PROTEIN_KINASE_DOM"/>
    <property type="match status" value="1"/>
</dbReference>
<dbReference type="Gene3D" id="3.30.200.20">
    <property type="entry name" value="Phosphorylase Kinase, domain 1"/>
    <property type="match status" value="1"/>
</dbReference>
<keyword evidence="2 3" id="KW-0067">ATP-binding</keyword>
<dbReference type="InterPro" id="IPR017441">
    <property type="entry name" value="Protein_kinase_ATP_BS"/>
</dbReference>
<dbReference type="GO" id="GO:0005524">
    <property type="term" value="F:ATP binding"/>
    <property type="evidence" value="ECO:0007669"/>
    <property type="project" value="UniProtKB-UniRule"/>
</dbReference>
<feature type="non-terminal residue" evidence="6">
    <location>
        <position position="1"/>
    </location>
</feature>
<dbReference type="SMART" id="SM00220">
    <property type="entry name" value="S_TKc"/>
    <property type="match status" value="1"/>
</dbReference>
<dbReference type="InterPro" id="IPR008271">
    <property type="entry name" value="Ser/Thr_kinase_AS"/>
</dbReference>
<keyword evidence="6" id="KW-0808">Transferase</keyword>
<reference evidence="6 7" key="1">
    <citation type="journal article" date="2012" name="PLoS Pathog.">
        <title>Diverse lifestyles and strategies of plant pathogenesis encoded in the genomes of eighteen Dothideomycetes fungi.</title>
        <authorList>
            <person name="Ohm R.A."/>
            <person name="Feau N."/>
            <person name="Henrissat B."/>
            <person name="Schoch C.L."/>
            <person name="Horwitz B.A."/>
            <person name="Barry K.W."/>
            <person name="Condon B.J."/>
            <person name="Copeland A.C."/>
            <person name="Dhillon B."/>
            <person name="Glaser F."/>
            <person name="Hesse C.N."/>
            <person name="Kosti I."/>
            <person name="LaButti K."/>
            <person name="Lindquist E.A."/>
            <person name="Lucas S."/>
            <person name="Salamov A.A."/>
            <person name="Bradshaw R.E."/>
            <person name="Ciuffetti L."/>
            <person name="Hamelin R.C."/>
            <person name="Kema G.H.J."/>
            <person name="Lawrence C."/>
            <person name="Scott J.A."/>
            <person name="Spatafora J.W."/>
            <person name="Turgeon B.G."/>
            <person name="de Wit P.J.G.M."/>
            <person name="Zhong S."/>
            <person name="Goodwin S.B."/>
            <person name="Grigoriev I.V."/>
        </authorList>
    </citation>
    <scope>NUCLEOTIDE SEQUENCE [LARGE SCALE GENOMIC DNA]</scope>
    <source>
        <strain evidence="6 7">CIRAD86</strain>
    </source>
</reference>
<dbReference type="PROSITE" id="PS00107">
    <property type="entry name" value="PROTEIN_KINASE_ATP"/>
    <property type="match status" value="1"/>
</dbReference>
<dbReference type="RefSeq" id="XP_007927506.1">
    <property type="nucleotide sequence ID" value="XM_007929315.1"/>
</dbReference>
<dbReference type="Proteomes" id="UP000016932">
    <property type="component" value="Unassembled WGS sequence"/>
</dbReference>
<dbReference type="GO" id="GO:0004674">
    <property type="term" value="F:protein serine/threonine kinase activity"/>
    <property type="evidence" value="ECO:0007669"/>
    <property type="project" value="TreeGrafter"/>
</dbReference>
<keyword evidence="6" id="KW-0418">Kinase</keyword>
<feature type="compositionally biased region" description="Polar residues" evidence="4">
    <location>
        <begin position="483"/>
        <end position="493"/>
    </location>
</feature>
<evidence type="ECO:0000256" key="1">
    <source>
        <dbReference type="ARBA" id="ARBA00022741"/>
    </source>
</evidence>
<evidence type="ECO:0000313" key="6">
    <source>
        <dbReference type="EMBL" id="EME82046.1"/>
    </source>
</evidence>
<dbReference type="GO" id="GO:0051598">
    <property type="term" value="P:meiotic recombination checkpoint signaling"/>
    <property type="evidence" value="ECO:0007669"/>
    <property type="project" value="TreeGrafter"/>
</dbReference>
<keyword evidence="7" id="KW-1185">Reference proteome</keyword>
<dbReference type="PANTHER" id="PTHR44167">
    <property type="entry name" value="OVARIAN-SPECIFIC SERINE/THREONINE-PROTEIN KINASE LOK-RELATED"/>
    <property type="match status" value="1"/>
</dbReference>
<dbReference type="GeneID" id="19331076"/>
<dbReference type="Gene3D" id="1.10.510.10">
    <property type="entry name" value="Transferase(Phosphotransferase) domain 1"/>
    <property type="match status" value="1"/>
</dbReference>
<dbReference type="AlphaFoldDB" id="M3ABU8"/>
<keyword evidence="1 3" id="KW-0547">Nucleotide-binding</keyword>
<dbReference type="KEGG" id="pfj:MYCFIDRAFT_137991"/>
<dbReference type="PANTHER" id="PTHR44167:SF26">
    <property type="entry name" value="PROTEIN KINASE, PUTATIVE (AFU_ORTHOLOGUE AFUA_5G07950)-RELATED"/>
    <property type="match status" value="1"/>
</dbReference>
<feature type="binding site" evidence="3">
    <location>
        <position position="136"/>
    </location>
    <ligand>
        <name>ATP</name>
        <dbReference type="ChEBI" id="CHEBI:30616"/>
    </ligand>
</feature>
<evidence type="ECO:0000256" key="4">
    <source>
        <dbReference type="SAM" id="MobiDB-lite"/>
    </source>
</evidence>
<dbReference type="VEuPathDB" id="FungiDB:MYCFIDRAFT_137991"/>
<dbReference type="SUPFAM" id="SSF56112">
    <property type="entry name" value="Protein kinase-like (PK-like)"/>
    <property type="match status" value="1"/>
</dbReference>
<feature type="compositionally biased region" description="Polar residues" evidence="4">
    <location>
        <begin position="441"/>
        <end position="456"/>
    </location>
</feature>
<dbReference type="HOGENOM" id="CLU_000288_63_0_1"/>